<dbReference type="InterPro" id="IPR027417">
    <property type="entry name" value="P-loop_NTPase"/>
</dbReference>
<dbReference type="EC" id="2.7.10.2" evidence="17"/>
<keyword evidence="6" id="KW-0547">Nucleotide-binding</keyword>
<dbReference type="Pfam" id="PF13807">
    <property type="entry name" value="GNVR"/>
    <property type="match status" value="1"/>
</dbReference>
<evidence type="ECO:0000256" key="8">
    <source>
        <dbReference type="ARBA" id="ARBA00022840"/>
    </source>
</evidence>
<feature type="transmembrane region" description="Helical" evidence="13">
    <location>
        <begin position="27"/>
        <end position="45"/>
    </location>
</feature>
<evidence type="ECO:0000256" key="11">
    <source>
        <dbReference type="ARBA" id="ARBA00023137"/>
    </source>
</evidence>
<keyword evidence="3" id="KW-1003">Cell membrane</keyword>
<dbReference type="EMBL" id="CP053435">
    <property type="protein sequence ID" value="QJW91177.1"/>
    <property type="molecule type" value="Genomic_DNA"/>
</dbReference>
<dbReference type="Pfam" id="PF01656">
    <property type="entry name" value="CbiA"/>
    <property type="match status" value="1"/>
</dbReference>
<gene>
    <name evidence="17" type="ORF">HNV11_18235</name>
</gene>
<keyword evidence="8" id="KW-0067">ATP-binding</keyword>
<dbReference type="Proteomes" id="UP000502756">
    <property type="component" value="Chromosome"/>
</dbReference>
<evidence type="ECO:0000256" key="6">
    <source>
        <dbReference type="ARBA" id="ARBA00022741"/>
    </source>
</evidence>
<evidence type="ECO:0000313" key="18">
    <source>
        <dbReference type="Proteomes" id="UP000502756"/>
    </source>
</evidence>
<proteinExistence type="inferred from homology"/>
<keyword evidence="11" id="KW-0829">Tyrosine-protein kinase</keyword>
<evidence type="ECO:0000256" key="9">
    <source>
        <dbReference type="ARBA" id="ARBA00022989"/>
    </source>
</evidence>
<evidence type="ECO:0000256" key="4">
    <source>
        <dbReference type="ARBA" id="ARBA00022679"/>
    </source>
</evidence>
<evidence type="ECO:0000256" key="3">
    <source>
        <dbReference type="ARBA" id="ARBA00022475"/>
    </source>
</evidence>
<dbReference type="GO" id="GO:0005886">
    <property type="term" value="C:plasma membrane"/>
    <property type="evidence" value="ECO:0007669"/>
    <property type="project" value="UniProtKB-SubCell"/>
</dbReference>
<dbReference type="GO" id="GO:0042802">
    <property type="term" value="F:identical protein binding"/>
    <property type="evidence" value="ECO:0007669"/>
    <property type="project" value="UniProtKB-ARBA"/>
</dbReference>
<dbReference type="GO" id="GO:0005524">
    <property type="term" value="F:ATP binding"/>
    <property type="evidence" value="ECO:0007669"/>
    <property type="project" value="UniProtKB-KW"/>
</dbReference>
<evidence type="ECO:0000256" key="2">
    <source>
        <dbReference type="ARBA" id="ARBA00008883"/>
    </source>
</evidence>
<keyword evidence="10 13" id="KW-0472">Membrane</keyword>
<dbReference type="AlphaFoldDB" id="A0A6M5YAF5"/>
<evidence type="ECO:0000256" key="5">
    <source>
        <dbReference type="ARBA" id="ARBA00022692"/>
    </source>
</evidence>
<keyword evidence="7 17" id="KW-0418">Kinase</keyword>
<comment type="similarity">
    <text evidence="2">Belongs to the etk/wzc family.</text>
</comment>
<dbReference type="Pfam" id="PF02706">
    <property type="entry name" value="Wzz"/>
    <property type="match status" value="1"/>
</dbReference>
<dbReference type="InterPro" id="IPR032807">
    <property type="entry name" value="GNVR"/>
</dbReference>
<evidence type="ECO:0000259" key="16">
    <source>
        <dbReference type="Pfam" id="PF13807"/>
    </source>
</evidence>
<dbReference type="CDD" id="cd05387">
    <property type="entry name" value="BY-kinase"/>
    <property type="match status" value="1"/>
</dbReference>
<evidence type="ECO:0000313" key="17">
    <source>
        <dbReference type="EMBL" id="QJW91177.1"/>
    </source>
</evidence>
<comment type="subcellular location">
    <subcellularLocation>
        <location evidence="1">Cell membrane</location>
        <topology evidence="1">Multi-pass membrane protein</topology>
    </subcellularLocation>
</comment>
<evidence type="ECO:0000256" key="13">
    <source>
        <dbReference type="SAM" id="Phobius"/>
    </source>
</evidence>
<dbReference type="FunFam" id="3.40.50.300:FF:000527">
    <property type="entry name" value="Tyrosine-protein kinase etk"/>
    <property type="match status" value="1"/>
</dbReference>
<evidence type="ECO:0000259" key="14">
    <source>
        <dbReference type="Pfam" id="PF01656"/>
    </source>
</evidence>
<evidence type="ECO:0000256" key="12">
    <source>
        <dbReference type="ARBA" id="ARBA00053015"/>
    </source>
</evidence>
<name>A0A6M5YAF5_9BACT</name>
<evidence type="ECO:0000259" key="15">
    <source>
        <dbReference type="Pfam" id="PF02706"/>
    </source>
</evidence>
<keyword evidence="9 13" id="KW-1133">Transmembrane helix</keyword>
<dbReference type="PANTHER" id="PTHR32309">
    <property type="entry name" value="TYROSINE-PROTEIN KINASE"/>
    <property type="match status" value="1"/>
</dbReference>
<dbReference type="RefSeq" id="WP_171741023.1">
    <property type="nucleotide sequence ID" value="NZ_CP053435.1"/>
</dbReference>
<dbReference type="KEGG" id="stae:HNV11_18235"/>
<evidence type="ECO:0000256" key="1">
    <source>
        <dbReference type="ARBA" id="ARBA00004651"/>
    </source>
</evidence>
<feature type="domain" description="CobQ/CobB/MinD/ParA nucleotide binding" evidence="14">
    <location>
        <begin position="571"/>
        <end position="692"/>
    </location>
</feature>
<dbReference type="NCBIfam" id="TIGR01007">
    <property type="entry name" value="eps_fam"/>
    <property type="match status" value="1"/>
</dbReference>
<dbReference type="InterPro" id="IPR005702">
    <property type="entry name" value="Wzc-like_C"/>
</dbReference>
<keyword evidence="18" id="KW-1185">Reference proteome</keyword>
<evidence type="ECO:0000256" key="10">
    <source>
        <dbReference type="ARBA" id="ARBA00023136"/>
    </source>
</evidence>
<feature type="transmembrane region" description="Helical" evidence="13">
    <location>
        <begin position="484"/>
        <end position="503"/>
    </location>
</feature>
<dbReference type="GO" id="GO:0004715">
    <property type="term" value="F:non-membrane spanning protein tyrosine kinase activity"/>
    <property type="evidence" value="ECO:0007669"/>
    <property type="project" value="UniProtKB-EC"/>
</dbReference>
<dbReference type="InterPro" id="IPR003856">
    <property type="entry name" value="LPS_length_determ_N"/>
</dbReference>
<organism evidence="17 18">
    <name type="scientific">Spirosoma taeanense</name>
    <dbReference type="NCBI Taxonomy" id="2735870"/>
    <lineage>
        <taxon>Bacteria</taxon>
        <taxon>Pseudomonadati</taxon>
        <taxon>Bacteroidota</taxon>
        <taxon>Cytophagia</taxon>
        <taxon>Cytophagales</taxon>
        <taxon>Cytophagaceae</taxon>
        <taxon>Spirosoma</taxon>
    </lineage>
</organism>
<keyword evidence="4 17" id="KW-0808">Transferase</keyword>
<protein>
    <submittedName>
        <fullName evidence="17">Polysaccharide biosynthesis tyrosine autokinase</fullName>
        <ecNumber evidence="17">2.7.10.2</ecNumber>
    </submittedName>
</protein>
<dbReference type="Gene3D" id="3.40.50.300">
    <property type="entry name" value="P-loop containing nucleotide triphosphate hydrolases"/>
    <property type="match status" value="1"/>
</dbReference>
<dbReference type="InterPro" id="IPR050445">
    <property type="entry name" value="Bact_polysacc_biosynth/exp"/>
</dbReference>
<comment type="catalytic activity">
    <reaction evidence="12">
        <text>L-tyrosyl-[protein] + ATP = O-phospho-L-tyrosyl-[protein] + ADP + H(+)</text>
        <dbReference type="Rhea" id="RHEA:10596"/>
        <dbReference type="Rhea" id="RHEA-COMP:10136"/>
        <dbReference type="Rhea" id="RHEA-COMP:20101"/>
        <dbReference type="ChEBI" id="CHEBI:15378"/>
        <dbReference type="ChEBI" id="CHEBI:30616"/>
        <dbReference type="ChEBI" id="CHEBI:46858"/>
        <dbReference type="ChEBI" id="CHEBI:61978"/>
        <dbReference type="ChEBI" id="CHEBI:456216"/>
    </reaction>
</comment>
<dbReference type="SUPFAM" id="SSF52540">
    <property type="entry name" value="P-loop containing nucleoside triphosphate hydrolases"/>
    <property type="match status" value="1"/>
</dbReference>
<reference evidence="17 18" key="1">
    <citation type="submission" date="2020-05" db="EMBL/GenBank/DDBJ databases">
        <title>Genome sequencing of Spirosoma sp. TS118.</title>
        <authorList>
            <person name="Lee J.-H."/>
            <person name="Jeong S."/>
            <person name="Zhao L."/>
            <person name="Jung J.-H."/>
            <person name="Kim M.-K."/>
            <person name="Lim S."/>
        </authorList>
    </citation>
    <scope>NUCLEOTIDE SEQUENCE [LARGE SCALE GENOMIC DNA]</scope>
    <source>
        <strain evidence="17 18">TS118</strain>
    </source>
</reference>
<feature type="domain" description="Polysaccharide chain length determinant N-terminal" evidence="15">
    <location>
        <begin position="24"/>
        <end position="107"/>
    </location>
</feature>
<dbReference type="InterPro" id="IPR002586">
    <property type="entry name" value="CobQ/CobB/MinD/ParA_Nub-bd_dom"/>
</dbReference>
<sequence>MKTNNQVNEQFGQEYVKFMLTKYLKNWYWFVIAVVVSGLVTYLLLTTIKPMYSIQSSLLVNMENSSSSSPKEDILRELDIFSSSKNIEDEIEILKSYTLAEKVVNDLNLDVNYSVKDGLHERDIYKQSPVTVTVIEPNKQQNGKTVEATFSDNGLVINGVTYPFNRPVNTIFGRILIRRNNAAIRPFRQILLTTNSKEEVVKSYISRLRVNQASRSSYVLRINLEDTSVERGVAFINRLIHWYDLSSLQYKNRTASNTLRFINGRLSIISRELTDVEKDIQNYKTRSGIVDLSAESTVFLEKVHENDTQLNQVNIQLGALDEIEEYISSKSGKNSLAPATLGLENPVLTGLLSNLFELEMQREKLIKSSPEGSTAVQVIDNQIRLTKTNIADNTQSLRKILQNTRNKVTASNKKVEAVIQTIPLKERVLLDISRQQGIKGELYTYLLQKREETALSLAAAVSDLRIVDAPKGDVNPIKPRKGTYYLFALVLGILIPVTVLWLLDFLNDKVTRKSEIEDVTNVPIIGEVIEANITTPLEVSPSSRSLLSEQIRALRANIHFMTPDEEGPQTILVTSSVSGEGKSFISLNLGASMAITGRRVVLLELDLRKPKLHKYLGIDPKMGISNFLIGQSTISEIIEPVENYPDLYFIPCGPLPPNPSELLSSKRMAELFAALREGFDVIIADTPPIGLVSDAFSIAPHANITLYILRHLYTNKAYLKNIETLYQEKRFKNMSILINGIVTKKEYEYNYGYGYDSEYGYSNKAGYHNDIDKIKKKVILKGFGGRSWFNR</sequence>
<feature type="domain" description="Tyrosine-protein kinase G-rich" evidence="16">
    <location>
        <begin position="427"/>
        <end position="499"/>
    </location>
</feature>
<dbReference type="PANTHER" id="PTHR32309:SF13">
    <property type="entry name" value="FERRIC ENTEROBACTIN TRANSPORT PROTEIN FEPE"/>
    <property type="match status" value="1"/>
</dbReference>
<evidence type="ECO:0000256" key="7">
    <source>
        <dbReference type="ARBA" id="ARBA00022777"/>
    </source>
</evidence>
<accession>A0A6M5YAF5</accession>
<keyword evidence="5 13" id="KW-0812">Transmembrane</keyword>